<sequence>MPLLFIFNILSTLLTIMMWAIIARALISWFDRGMRNPISQLLVQITEPFIAPIRRVLPTAGMIDFSPMVAILLIYVLQMMLTTAVR</sequence>
<protein>
    <recommendedName>
        <fullName evidence="5">YggT family protein</fullName>
    </recommendedName>
</protein>
<evidence type="ECO:0000256" key="1">
    <source>
        <dbReference type="ARBA" id="ARBA00010894"/>
    </source>
</evidence>
<dbReference type="PANTHER" id="PTHR33219:SF14">
    <property type="entry name" value="PROTEIN COFACTOR ASSEMBLY OF COMPLEX C SUBUNIT B CCB3, CHLOROPLASTIC-RELATED"/>
    <property type="match status" value="1"/>
</dbReference>
<dbReference type="PANTHER" id="PTHR33219">
    <property type="entry name" value="YLMG HOMOLOG PROTEIN 2, CHLOROPLASTIC"/>
    <property type="match status" value="1"/>
</dbReference>
<name>I4EEG8_9BACT</name>
<dbReference type="Proteomes" id="UP000004221">
    <property type="component" value="Unassembled WGS sequence"/>
</dbReference>
<comment type="caution">
    <text evidence="3">The sequence shown here is derived from an EMBL/GenBank/DDBJ whole genome shotgun (WGS) entry which is preliminary data.</text>
</comment>
<comment type="similarity">
    <text evidence="1">Belongs to the YggT family.</text>
</comment>
<feature type="transmembrane region" description="Helical" evidence="2">
    <location>
        <begin position="6"/>
        <end position="27"/>
    </location>
</feature>
<evidence type="ECO:0000313" key="4">
    <source>
        <dbReference type="Proteomes" id="UP000004221"/>
    </source>
</evidence>
<gene>
    <name evidence="3" type="ORF">NITHO_1830012</name>
</gene>
<dbReference type="Pfam" id="PF02325">
    <property type="entry name" value="CCB3_YggT"/>
    <property type="match status" value="1"/>
</dbReference>
<reference evidence="3 4" key="1">
    <citation type="journal article" date="2012" name="ISME J.">
        <title>Nitrification expanded: discovery, physiology and genomics of a nitrite-oxidizing bacterium from the phylum Chloroflexi.</title>
        <authorList>
            <person name="Sorokin D.Y."/>
            <person name="Lucker S."/>
            <person name="Vejmelkova D."/>
            <person name="Kostrikina N.A."/>
            <person name="Kleerebezem R."/>
            <person name="Rijpstra W.I."/>
            <person name="Damste J.S."/>
            <person name="Le Paslier D."/>
            <person name="Muyzer G."/>
            <person name="Wagner M."/>
            <person name="van Loosdrecht M.C."/>
            <person name="Daims H."/>
        </authorList>
    </citation>
    <scope>NUCLEOTIDE SEQUENCE [LARGE SCALE GENOMIC DNA]</scope>
    <source>
        <strain evidence="4">none</strain>
    </source>
</reference>
<keyword evidence="4" id="KW-1185">Reference proteome</keyword>
<dbReference type="InterPro" id="IPR003425">
    <property type="entry name" value="CCB3/YggT"/>
</dbReference>
<dbReference type="GO" id="GO:0016020">
    <property type="term" value="C:membrane"/>
    <property type="evidence" value="ECO:0007669"/>
    <property type="project" value="InterPro"/>
</dbReference>
<evidence type="ECO:0000256" key="2">
    <source>
        <dbReference type="SAM" id="Phobius"/>
    </source>
</evidence>
<dbReference type="RefSeq" id="WP_008475823.1">
    <property type="nucleotide sequence ID" value="NZ_CAGS01000094.1"/>
</dbReference>
<keyword evidence="2" id="KW-0812">Transmembrane</keyword>
<dbReference type="EMBL" id="CAGS01000094">
    <property type="protein sequence ID" value="CCF83080.1"/>
    <property type="molecule type" value="Genomic_DNA"/>
</dbReference>
<evidence type="ECO:0008006" key="5">
    <source>
        <dbReference type="Google" id="ProtNLM"/>
    </source>
</evidence>
<feature type="transmembrane region" description="Helical" evidence="2">
    <location>
        <begin position="62"/>
        <end position="81"/>
    </location>
</feature>
<keyword evidence="2" id="KW-0472">Membrane</keyword>
<evidence type="ECO:0000313" key="3">
    <source>
        <dbReference type="EMBL" id="CCF83080.1"/>
    </source>
</evidence>
<organism evidence="3 4">
    <name type="scientific">Nitrolancea hollandica Lb</name>
    <dbReference type="NCBI Taxonomy" id="1129897"/>
    <lineage>
        <taxon>Bacteria</taxon>
        <taxon>Pseudomonadati</taxon>
        <taxon>Thermomicrobiota</taxon>
        <taxon>Thermomicrobia</taxon>
        <taxon>Sphaerobacterales</taxon>
        <taxon>Sphaerobacterineae</taxon>
        <taxon>Sphaerobacteraceae</taxon>
        <taxon>Nitrolancea</taxon>
    </lineage>
</organism>
<proteinExistence type="inferred from homology"/>
<dbReference type="AlphaFoldDB" id="I4EEG8"/>
<accession>I4EEG8</accession>
<keyword evidence="2" id="KW-1133">Transmembrane helix</keyword>